<gene>
    <name evidence="1" type="ORF">COW99_02230</name>
</gene>
<protein>
    <submittedName>
        <fullName evidence="1">Uncharacterized protein</fullName>
    </submittedName>
</protein>
<dbReference type="Proteomes" id="UP000231246">
    <property type="component" value="Unassembled WGS sequence"/>
</dbReference>
<dbReference type="AlphaFoldDB" id="A0A2H0BXR4"/>
<comment type="caution">
    <text evidence="1">The sequence shown here is derived from an EMBL/GenBank/DDBJ whole genome shotgun (WGS) entry which is preliminary data.</text>
</comment>
<proteinExistence type="predicted"/>
<sequence length="73" mass="7879">MCDILNDAKWLAKQMGLPKTEVKCAFVDVCEPADGVCYMGFDLSEADLAASGTEQVASFYNSLQATVQIQAAR</sequence>
<accession>A0A2H0BXR4</accession>
<reference evidence="1 2" key="1">
    <citation type="submission" date="2017-09" db="EMBL/GenBank/DDBJ databases">
        <title>Depth-based differentiation of microbial function through sediment-hosted aquifers and enrichment of novel symbionts in the deep terrestrial subsurface.</title>
        <authorList>
            <person name="Probst A.J."/>
            <person name="Ladd B."/>
            <person name="Jarett J.K."/>
            <person name="Geller-Mcgrath D.E."/>
            <person name="Sieber C.M."/>
            <person name="Emerson J.B."/>
            <person name="Anantharaman K."/>
            <person name="Thomas B.C."/>
            <person name="Malmstrom R."/>
            <person name="Stieglmeier M."/>
            <person name="Klingl A."/>
            <person name="Woyke T."/>
            <person name="Ryan C.M."/>
            <person name="Banfield J.F."/>
        </authorList>
    </citation>
    <scope>NUCLEOTIDE SEQUENCE [LARGE SCALE GENOMIC DNA]</scope>
    <source>
        <strain evidence="1">CG22_combo_CG10-13_8_21_14_all_38_20</strain>
    </source>
</reference>
<name>A0A2H0BXR4_9BACT</name>
<evidence type="ECO:0000313" key="1">
    <source>
        <dbReference type="EMBL" id="PIP61820.1"/>
    </source>
</evidence>
<organism evidence="1 2">
    <name type="scientific">Candidatus Roizmanbacteria bacterium CG22_combo_CG10-13_8_21_14_all_38_20</name>
    <dbReference type="NCBI Taxonomy" id="1974862"/>
    <lineage>
        <taxon>Bacteria</taxon>
        <taxon>Candidatus Roizmaniibacteriota</taxon>
    </lineage>
</organism>
<dbReference type="EMBL" id="PCTA01000015">
    <property type="protein sequence ID" value="PIP61820.1"/>
    <property type="molecule type" value="Genomic_DNA"/>
</dbReference>
<evidence type="ECO:0000313" key="2">
    <source>
        <dbReference type="Proteomes" id="UP000231246"/>
    </source>
</evidence>